<dbReference type="Pfam" id="PF13183">
    <property type="entry name" value="Fer4_8"/>
    <property type="match status" value="1"/>
</dbReference>
<evidence type="ECO:0000256" key="4">
    <source>
        <dbReference type="ARBA" id="ARBA00023004"/>
    </source>
</evidence>
<dbReference type="GO" id="GO:0046872">
    <property type="term" value="F:metal ion binding"/>
    <property type="evidence" value="ECO:0007669"/>
    <property type="project" value="UniProtKB-UniRule"/>
</dbReference>
<keyword evidence="9" id="KW-1185">Reference proteome</keyword>
<dbReference type="InterPro" id="IPR017900">
    <property type="entry name" value="4Fe4S_Fe_S_CS"/>
</dbReference>
<dbReference type="PANTHER" id="PTHR32479:SF17">
    <property type="entry name" value="GLYCOLATE OXIDASE IRON-SULFUR SUBUNIT"/>
    <property type="match status" value="1"/>
</dbReference>
<keyword evidence="6" id="KW-0813">Transport</keyword>
<evidence type="ECO:0000256" key="3">
    <source>
        <dbReference type="ARBA" id="ARBA00022737"/>
    </source>
</evidence>
<feature type="domain" description="4Fe-4S ferredoxin-type" evidence="7">
    <location>
        <begin position="66"/>
        <end position="89"/>
    </location>
</feature>
<dbReference type="NCBIfam" id="NF008434">
    <property type="entry name" value="PRK11274.1"/>
    <property type="match status" value="1"/>
</dbReference>
<keyword evidence="4 6" id="KW-0408">Iron</keyword>
<proteinExistence type="predicted"/>
<evidence type="ECO:0000313" key="8">
    <source>
        <dbReference type="EMBL" id="RRN44823.1"/>
    </source>
</evidence>
<dbReference type="EC" id="1.1.99.14" evidence="6"/>
<organism evidence="8 9">
    <name type="scientific">Lautropia dentalis</name>
    <dbReference type="NCBI Taxonomy" id="2490857"/>
    <lineage>
        <taxon>Bacteria</taxon>
        <taxon>Pseudomonadati</taxon>
        <taxon>Pseudomonadota</taxon>
        <taxon>Betaproteobacteria</taxon>
        <taxon>Burkholderiales</taxon>
        <taxon>Burkholderiaceae</taxon>
        <taxon>Lautropia</taxon>
    </lineage>
</organism>
<dbReference type="Gene3D" id="1.10.1060.10">
    <property type="entry name" value="Alpha-helical ferredoxin"/>
    <property type="match status" value="1"/>
</dbReference>
<dbReference type="InterPro" id="IPR012257">
    <property type="entry name" value="Glc_ox_4Fe-4S"/>
</dbReference>
<dbReference type="Pfam" id="PF02754">
    <property type="entry name" value="CCG"/>
    <property type="match status" value="2"/>
</dbReference>
<accession>A0A426FQ83</accession>
<name>A0A426FQ83_9BURK</name>
<dbReference type="FunFam" id="1.10.1060.10:FF:000012">
    <property type="entry name" value="Glycolate oxidase iron-sulfur subunit"/>
    <property type="match status" value="1"/>
</dbReference>
<dbReference type="OrthoDB" id="9765258at2"/>
<evidence type="ECO:0000256" key="6">
    <source>
        <dbReference type="PIRNR" id="PIRNR000139"/>
    </source>
</evidence>
<keyword evidence="1 6" id="KW-0004">4Fe-4S</keyword>
<keyword evidence="3" id="KW-0677">Repeat</keyword>
<dbReference type="Proteomes" id="UP000270261">
    <property type="component" value="Unassembled WGS sequence"/>
</dbReference>
<keyword evidence="5 6" id="KW-0411">Iron-sulfur</keyword>
<protein>
    <recommendedName>
        <fullName evidence="6">Glycolate oxidase iron-sulfur subunit</fullName>
        <ecNumber evidence="6">1.1.99.14</ecNumber>
    </recommendedName>
</protein>
<dbReference type="PROSITE" id="PS51379">
    <property type="entry name" value="4FE4S_FER_2"/>
    <property type="match status" value="2"/>
</dbReference>
<evidence type="ECO:0000256" key="5">
    <source>
        <dbReference type="ARBA" id="ARBA00023014"/>
    </source>
</evidence>
<dbReference type="PROSITE" id="PS00198">
    <property type="entry name" value="4FE4S_FER_1"/>
    <property type="match status" value="1"/>
</dbReference>
<dbReference type="PIRSF" id="PIRSF000139">
    <property type="entry name" value="Glc_ox_4Fe-4S"/>
    <property type="match status" value="1"/>
</dbReference>
<sequence length="428" mass="47354">METHLAARFLGTPAGEEAERILRACVHCGFCTATCPTYQLLGDEKDSPRGRIYLMKQVLEGATPTLSALHHLDRCLTCRNCESTCPSGVQYSKLLDIGRDIIGTEVRRPRREAAVRTLVRRVVGCRPLFGGLMRIGRALRPVLPAAVRAKVPPVHHPVGQWPARAHARKVLMLNSCVQEAMLPAVDRATARVLDRLGIQAIVERKSGCCGSLPFHLDDEPAGLQDARRNIDAWWSHIEAGAEAIVINISGCGAMVKDYGHLLRNDPVYAERARHIAGITFDLSEWLSRELAQYRPAMPLKPQRLVFHPPCTLQHAQKIRGVVEDMLTIWGAELQPIRDSHLCCGSAGAYSVLQPDISQQLRTRKLDNLEHSRPELILSANVGCIAHLGAGTDTPVMHWIEWMEQRLEVGGMGITRSSWADTHWPAAAP</sequence>
<comment type="cofactor">
    <cofactor evidence="6">
        <name>[4Fe-4S] cluster</name>
        <dbReference type="ChEBI" id="CHEBI:49883"/>
    </cofactor>
    <text evidence="6">Binds 2 [4Fe-4S] clusters.</text>
</comment>
<comment type="function">
    <text evidence="6">Component of a complex that catalyzes the oxidation of glycolate to glyoxylate.</text>
</comment>
<feature type="domain" description="4Fe-4S ferredoxin-type" evidence="7">
    <location>
        <begin position="16"/>
        <end position="46"/>
    </location>
</feature>
<dbReference type="GO" id="GO:0019154">
    <property type="term" value="F:glycolate dehydrogenase activity"/>
    <property type="evidence" value="ECO:0007669"/>
    <property type="project" value="UniProtKB-EC"/>
</dbReference>
<gene>
    <name evidence="8" type="ORF">EHV23_00575</name>
</gene>
<keyword evidence="2 6" id="KW-0479">Metal-binding</keyword>
<evidence type="ECO:0000259" key="7">
    <source>
        <dbReference type="PROSITE" id="PS51379"/>
    </source>
</evidence>
<dbReference type="InterPro" id="IPR004017">
    <property type="entry name" value="Cys_rich_dom"/>
</dbReference>
<dbReference type="RefSeq" id="WP_125094255.1">
    <property type="nucleotide sequence ID" value="NZ_RRUE01000001.1"/>
</dbReference>
<comment type="catalytic activity">
    <reaction evidence="6">
        <text>glycolate + A = glyoxylate + AH2</text>
        <dbReference type="Rhea" id="RHEA:21264"/>
        <dbReference type="ChEBI" id="CHEBI:13193"/>
        <dbReference type="ChEBI" id="CHEBI:17499"/>
        <dbReference type="ChEBI" id="CHEBI:29805"/>
        <dbReference type="ChEBI" id="CHEBI:36655"/>
        <dbReference type="EC" id="1.1.99.14"/>
    </reaction>
</comment>
<dbReference type="EMBL" id="RRUE01000001">
    <property type="protein sequence ID" value="RRN44823.1"/>
    <property type="molecule type" value="Genomic_DNA"/>
</dbReference>
<dbReference type="InterPro" id="IPR009051">
    <property type="entry name" value="Helical_ferredxn"/>
</dbReference>
<comment type="caution">
    <text evidence="8">The sequence shown here is derived from an EMBL/GenBank/DDBJ whole genome shotgun (WGS) entry which is preliminary data.</text>
</comment>
<reference evidence="8 9" key="1">
    <citation type="submission" date="2018-11" db="EMBL/GenBank/DDBJ databases">
        <title>Genome sequencing of Lautropia sp. KCOM 2505 (= ChDC F240).</title>
        <authorList>
            <person name="Kook J.-K."/>
            <person name="Park S.-N."/>
            <person name="Lim Y.K."/>
        </authorList>
    </citation>
    <scope>NUCLEOTIDE SEQUENCE [LARGE SCALE GENOMIC DNA]</scope>
    <source>
        <strain evidence="8 9">KCOM 2505</strain>
    </source>
</reference>
<comment type="catalytic activity">
    <reaction evidence="6">
        <text>(R)-lactate + A = pyruvate + AH2</text>
        <dbReference type="Rhea" id="RHEA:15089"/>
        <dbReference type="ChEBI" id="CHEBI:13193"/>
        <dbReference type="ChEBI" id="CHEBI:15361"/>
        <dbReference type="ChEBI" id="CHEBI:16004"/>
        <dbReference type="ChEBI" id="CHEBI:17499"/>
    </reaction>
</comment>
<keyword evidence="6" id="KW-0249">Electron transport</keyword>
<evidence type="ECO:0000313" key="9">
    <source>
        <dbReference type="Proteomes" id="UP000270261"/>
    </source>
</evidence>
<dbReference type="SUPFAM" id="SSF54862">
    <property type="entry name" value="4Fe-4S ferredoxins"/>
    <property type="match status" value="1"/>
</dbReference>
<dbReference type="GO" id="GO:0051539">
    <property type="term" value="F:4 iron, 4 sulfur cluster binding"/>
    <property type="evidence" value="ECO:0007669"/>
    <property type="project" value="UniProtKB-UniRule"/>
</dbReference>
<dbReference type="AlphaFoldDB" id="A0A426FQ83"/>
<evidence type="ECO:0000256" key="2">
    <source>
        <dbReference type="ARBA" id="ARBA00022723"/>
    </source>
</evidence>
<dbReference type="PANTHER" id="PTHR32479">
    <property type="entry name" value="GLYCOLATE OXIDASE IRON-SULFUR SUBUNIT"/>
    <property type="match status" value="1"/>
</dbReference>
<dbReference type="InterPro" id="IPR017896">
    <property type="entry name" value="4Fe4S_Fe-S-bd"/>
</dbReference>
<evidence type="ECO:0000256" key="1">
    <source>
        <dbReference type="ARBA" id="ARBA00022485"/>
    </source>
</evidence>